<dbReference type="InterPro" id="IPR029032">
    <property type="entry name" value="AhpD-like"/>
</dbReference>
<dbReference type="Gene3D" id="1.20.1290.10">
    <property type="entry name" value="AhpD-like"/>
    <property type="match status" value="1"/>
</dbReference>
<dbReference type="PANTHER" id="PTHR33930">
    <property type="entry name" value="ALKYL HYDROPEROXIDE REDUCTASE AHPD"/>
    <property type="match status" value="1"/>
</dbReference>
<organism evidence="2 3">
    <name type="scientific">Sphingobium yanoikuyae</name>
    <name type="common">Sphingomonas yanoikuyae</name>
    <dbReference type="NCBI Taxonomy" id="13690"/>
    <lineage>
        <taxon>Bacteria</taxon>
        <taxon>Pseudomonadati</taxon>
        <taxon>Pseudomonadota</taxon>
        <taxon>Alphaproteobacteria</taxon>
        <taxon>Sphingomonadales</taxon>
        <taxon>Sphingomonadaceae</taxon>
        <taxon>Sphingobium</taxon>
    </lineage>
</organism>
<dbReference type="PANTHER" id="PTHR33930:SF2">
    <property type="entry name" value="BLR3452 PROTEIN"/>
    <property type="match status" value="1"/>
</dbReference>
<dbReference type="Pfam" id="PF02627">
    <property type="entry name" value="CMD"/>
    <property type="match status" value="1"/>
</dbReference>
<gene>
    <name evidence="2" type="ORF">A6768_08315</name>
</gene>
<feature type="domain" description="Carboxymuconolactone decarboxylase-like" evidence="1">
    <location>
        <begin position="23"/>
        <end position="105"/>
    </location>
</feature>
<name>A0A291N7K6_SPHYA</name>
<dbReference type="SUPFAM" id="SSF69118">
    <property type="entry name" value="AhpD-like"/>
    <property type="match status" value="1"/>
</dbReference>
<sequence>MMDWNGYRDQVLAGVGGIGKLTPDTTRGYAMLGGAGAKTGHLDPKTRELIAVACAITLRCDGCITVHTKAAREAGATEEELAEALGVAISLNAGAGLVYSTRAMDAFAASAEA</sequence>
<dbReference type="EMBL" id="CP023741">
    <property type="protein sequence ID" value="ATI83215.1"/>
    <property type="molecule type" value="Genomic_DNA"/>
</dbReference>
<evidence type="ECO:0000313" key="3">
    <source>
        <dbReference type="Proteomes" id="UP000219422"/>
    </source>
</evidence>
<proteinExistence type="predicted"/>
<dbReference type="GO" id="GO:0051920">
    <property type="term" value="F:peroxiredoxin activity"/>
    <property type="evidence" value="ECO:0007669"/>
    <property type="project" value="InterPro"/>
</dbReference>
<dbReference type="AlphaFoldDB" id="A0A291N7K6"/>
<evidence type="ECO:0000313" key="2">
    <source>
        <dbReference type="EMBL" id="ATI83215.1"/>
    </source>
</evidence>
<reference evidence="2 3" key="1">
    <citation type="submission" date="2017-10" db="EMBL/GenBank/DDBJ databases">
        <title>Sphingobium yanoikuyae S72.</title>
        <authorList>
            <person name="Sanchez E."/>
            <person name="Bustos P."/>
            <person name="Mendoza P."/>
            <person name="Guo X."/>
            <person name="Mendoza A."/>
        </authorList>
    </citation>
    <scope>NUCLEOTIDE SEQUENCE [LARGE SCALE GENOMIC DNA]</scope>
    <source>
        <strain evidence="2 3">S72</strain>
    </source>
</reference>
<protein>
    <submittedName>
        <fullName evidence="2">Alkylhydroperoxidase</fullName>
    </submittedName>
</protein>
<dbReference type="KEGG" id="sya:A6768_08315"/>
<accession>A0A291N7K6</accession>
<dbReference type="InterPro" id="IPR004675">
    <property type="entry name" value="AhpD_core"/>
</dbReference>
<dbReference type="Proteomes" id="UP000219422">
    <property type="component" value="Chromosome"/>
</dbReference>
<keyword evidence="2" id="KW-0560">Oxidoreductase</keyword>
<dbReference type="InterPro" id="IPR003779">
    <property type="entry name" value="CMD-like"/>
</dbReference>
<keyword evidence="2" id="KW-0575">Peroxidase</keyword>
<dbReference type="NCBIfam" id="TIGR00778">
    <property type="entry name" value="ahpD_dom"/>
    <property type="match status" value="1"/>
</dbReference>
<evidence type="ECO:0000259" key="1">
    <source>
        <dbReference type="Pfam" id="PF02627"/>
    </source>
</evidence>